<dbReference type="InterPro" id="IPR035994">
    <property type="entry name" value="Nucleoside_phosphorylase_sf"/>
</dbReference>
<protein>
    <recommendedName>
        <fullName evidence="2">Nucleoside phosphorylase domain-containing protein</fullName>
    </recommendedName>
</protein>
<dbReference type="EMBL" id="JAWXYG010000002">
    <property type="protein sequence ID" value="KAK4279580.1"/>
    <property type="molecule type" value="Genomic_DNA"/>
</dbReference>
<evidence type="ECO:0000313" key="3">
    <source>
        <dbReference type="EMBL" id="KAK4279580.1"/>
    </source>
</evidence>
<dbReference type="Gene3D" id="3.40.50.1580">
    <property type="entry name" value="Nucleoside phosphorylase domain"/>
    <property type="match status" value="1"/>
</dbReference>
<dbReference type="GO" id="GO:0009116">
    <property type="term" value="P:nucleoside metabolic process"/>
    <property type="evidence" value="ECO:0007669"/>
    <property type="project" value="InterPro"/>
</dbReference>
<accession>A0AAE1MYN4</accession>
<keyword evidence="4" id="KW-1185">Reference proteome</keyword>
<dbReference type="GO" id="GO:0003824">
    <property type="term" value="F:catalytic activity"/>
    <property type="evidence" value="ECO:0007669"/>
    <property type="project" value="InterPro"/>
</dbReference>
<name>A0AAE1MYN4_9FABA</name>
<comment type="caution">
    <text evidence="3">The sequence shown here is derived from an EMBL/GenBank/DDBJ whole genome shotgun (WGS) entry which is preliminary data.</text>
</comment>
<dbReference type="Proteomes" id="UP001293593">
    <property type="component" value="Unassembled WGS sequence"/>
</dbReference>
<keyword evidence="1" id="KW-0732">Signal</keyword>
<dbReference type="CDD" id="cd09008">
    <property type="entry name" value="MTAN"/>
    <property type="match status" value="1"/>
</dbReference>
<reference evidence="3" key="1">
    <citation type="submission" date="2023-10" db="EMBL/GenBank/DDBJ databases">
        <title>Chromosome-level genome of the transformable northern wattle, Acacia crassicarpa.</title>
        <authorList>
            <person name="Massaro I."/>
            <person name="Sinha N.R."/>
            <person name="Poethig S."/>
            <person name="Leichty A.R."/>
        </authorList>
    </citation>
    <scope>NUCLEOTIDE SEQUENCE</scope>
    <source>
        <strain evidence="3">Acra3RX</strain>
        <tissue evidence="3">Leaf</tissue>
    </source>
</reference>
<dbReference type="PANTHER" id="PTHR21234">
    <property type="entry name" value="PURINE NUCLEOSIDE PHOSPHORYLASE"/>
    <property type="match status" value="1"/>
</dbReference>
<proteinExistence type="predicted"/>
<dbReference type="Pfam" id="PF01048">
    <property type="entry name" value="PNP_UDP_1"/>
    <property type="match status" value="1"/>
</dbReference>
<feature type="domain" description="Nucleoside phosphorylase" evidence="2">
    <location>
        <begin position="40"/>
        <end position="320"/>
    </location>
</feature>
<feature type="signal peptide" evidence="1">
    <location>
        <begin position="1"/>
        <end position="18"/>
    </location>
</feature>
<dbReference type="AlphaFoldDB" id="A0AAE1MYN4"/>
<dbReference type="SUPFAM" id="SSF53167">
    <property type="entry name" value="Purine and uridine phosphorylases"/>
    <property type="match status" value="1"/>
</dbReference>
<evidence type="ECO:0000313" key="4">
    <source>
        <dbReference type="Proteomes" id="UP001293593"/>
    </source>
</evidence>
<evidence type="ECO:0000256" key="1">
    <source>
        <dbReference type="SAM" id="SignalP"/>
    </source>
</evidence>
<evidence type="ECO:0000259" key="2">
    <source>
        <dbReference type="Pfam" id="PF01048"/>
    </source>
</evidence>
<feature type="chain" id="PRO_5042260102" description="Nucleoside phosphorylase domain-containing protein" evidence="1">
    <location>
        <begin position="19"/>
        <end position="338"/>
    </location>
</feature>
<organism evidence="3 4">
    <name type="scientific">Acacia crassicarpa</name>
    <name type="common">northern wattle</name>
    <dbReference type="NCBI Taxonomy" id="499986"/>
    <lineage>
        <taxon>Eukaryota</taxon>
        <taxon>Viridiplantae</taxon>
        <taxon>Streptophyta</taxon>
        <taxon>Embryophyta</taxon>
        <taxon>Tracheophyta</taxon>
        <taxon>Spermatophyta</taxon>
        <taxon>Magnoliopsida</taxon>
        <taxon>eudicotyledons</taxon>
        <taxon>Gunneridae</taxon>
        <taxon>Pentapetalae</taxon>
        <taxon>rosids</taxon>
        <taxon>fabids</taxon>
        <taxon>Fabales</taxon>
        <taxon>Fabaceae</taxon>
        <taxon>Caesalpinioideae</taxon>
        <taxon>mimosoid clade</taxon>
        <taxon>Acacieae</taxon>
        <taxon>Acacia</taxon>
    </lineage>
</organism>
<gene>
    <name evidence="3" type="ORF">QN277_011338</name>
</gene>
<dbReference type="PANTHER" id="PTHR21234:SF30">
    <property type="entry name" value="PHOSPHORYLASE SUPERFAMILY PROTEIN"/>
    <property type="match status" value="1"/>
</dbReference>
<dbReference type="InterPro" id="IPR000845">
    <property type="entry name" value="Nucleoside_phosphorylase_d"/>
</dbReference>
<sequence>MASRVLVILLLSLTLAFAEPLRRRGAVQVIKQVKEKGPYLGVIAAYPPEEIAFFASKAFKPDPNHPFVELSGRLYRVGKVFDKKVIFVRCGFGMLNAAAVTQQMIDVFDVIGILHFGIAGSANDSISYGDVTIPKQFVQTGLWDWLKPNGTLGSSDFAHLDFGDFGVPKGNNLLGRVGYSSEEFFSVNGKPNLAERLIWAKVTSQWLHLASNLEGIELERCVNSSFCLTRSPKLVSGVNGTSADIYVDNEAYAHFLFQEFQVTSVDMESFPIVMTSLSNGISVIVIRGISDLAGKTGEQDIDTFEDLAATNAVTVLLRLLSMLPSSSLSSSSSLHHHI</sequence>